<dbReference type="Proteomes" id="UP000557566">
    <property type="component" value="Unassembled WGS sequence"/>
</dbReference>
<feature type="compositionally biased region" description="Basic and acidic residues" evidence="1">
    <location>
        <begin position="349"/>
        <end position="364"/>
    </location>
</feature>
<feature type="region of interest" description="Disordered" evidence="1">
    <location>
        <begin position="13"/>
        <end position="78"/>
    </location>
</feature>
<feature type="transmembrane region" description="Helical" evidence="2">
    <location>
        <begin position="278"/>
        <end position="297"/>
    </location>
</feature>
<accession>A0A8H4PPR8</accession>
<reference evidence="3 4" key="1">
    <citation type="journal article" date="2020" name="Genome Biol. Evol.">
        <title>A new high-quality draft genome assembly of the Chinese cordyceps Ophiocordyceps sinensis.</title>
        <authorList>
            <person name="Shu R."/>
            <person name="Zhang J."/>
            <person name="Meng Q."/>
            <person name="Zhang H."/>
            <person name="Zhou G."/>
            <person name="Li M."/>
            <person name="Wu P."/>
            <person name="Zhao Y."/>
            <person name="Chen C."/>
            <person name="Qin Q."/>
        </authorList>
    </citation>
    <scope>NUCLEOTIDE SEQUENCE [LARGE SCALE GENOMIC DNA]</scope>
    <source>
        <strain evidence="3 4">IOZ07</strain>
    </source>
</reference>
<dbReference type="AlphaFoldDB" id="A0A8H4PPR8"/>
<comment type="caution">
    <text evidence="3">The sequence shown here is derived from an EMBL/GenBank/DDBJ whole genome shotgun (WGS) entry which is preliminary data.</text>
</comment>
<feature type="compositionally biased region" description="Basic and acidic residues" evidence="1">
    <location>
        <begin position="374"/>
        <end position="471"/>
    </location>
</feature>
<name>A0A8H4PPR8_9HYPO</name>
<feature type="transmembrane region" description="Helical" evidence="2">
    <location>
        <begin position="194"/>
        <end position="213"/>
    </location>
</feature>
<feature type="compositionally biased region" description="Basic and acidic residues" evidence="1">
    <location>
        <begin position="69"/>
        <end position="78"/>
    </location>
</feature>
<keyword evidence="2" id="KW-1133">Transmembrane helix</keyword>
<gene>
    <name evidence="3" type="ORF">G6O67_004554</name>
</gene>
<feature type="compositionally biased region" description="Low complexity" evidence="1">
    <location>
        <begin position="13"/>
        <end position="28"/>
    </location>
</feature>
<evidence type="ECO:0000256" key="2">
    <source>
        <dbReference type="SAM" id="Phobius"/>
    </source>
</evidence>
<organism evidence="3 4">
    <name type="scientific">Ophiocordyceps sinensis</name>
    <dbReference type="NCBI Taxonomy" id="72228"/>
    <lineage>
        <taxon>Eukaryota</taxon>
        <taxon>Fungi</taxon>
        <taxon>Dikarya</taxon>
        <taxon>Ascomycota</taxon>
        <taxon>Pezizomycotina</taxon>
        <taxon>Sordariomycetes</taxon>
        <taxon>Hypocreomycetidae</taxon>
        <taxon>Hypocreales</taxon>
        <taxon>Ophiocordycipitaceae</taxon>
        <taxon>Ophiocordyceps</taxon>
    </lineage>
</organism>
<proteinExistence type="predicted"/>
<keyword evidence="2" id="KW-0812">Transmembrane</keyword>
<protein>
    <recommendedName>
        <fullName evidence="5">Mitochondrial inner membrane protein 1</fullName>
    </recommendedName>
</protein>
<dbReference type="EMBL" id="JAAVMX010000005">
    <property type="protein sequence ID" value="KAF4508137.1"/>
    <property type="molecule type" value="Genomic_DNA"/>
</dbReference>
<dbReference type="OrthoDB" id="194289at2759"/>
<evidence type="ECO:0000313" key="4">
    <source>
        <dbReference type="Proteomes" id="UP000557566"/>
    </source>
</evidence>
<feature type="region of interest" description="Disordered" evidence="1">
    <location>
        <begin position="349"/>
        <end position="471"/>
    </location>
</feature>
<feature type="transmembrane region" description="Helical" evidence="2">
    <location>
        <begin position="138"/>
        <end position="159"/>
    </location>
</feature>
<sequence>MFRASRSLVRLVSRASPLPSRLLPTSSRPRPPALPTTTASRPLPWAVSVARFASSSGNSDKSDPPPPKHPIDRELEKKRGQRIIEARPGEVSGESSVRHVIEGSQGKDDADLGQGLKHDINIVRDTFRLSRVPRESHILGLAGTLPYLATSLSTVFLAWDLNKELPTGNAFYDAIFVNHETAQYLLSVIEPLQLGYGAVIISFLGAIHWGLEYAEKEPLIERTRFRYGVGVLASVVAWPTLFMPVEYALTTQFMAFVALYFVDSRAAVRGWAPHWYGIYRFLLTAMVGLAILVSLVGRATISTHGRLTSQGLSSRMTDPGIADHDTDWAKLEAEEKERILMEKEAAAKKAEKEEAARKKVEKIKGNKGATSKRAKAEEGKATGGKAEADKVEEAEATEGKNKRIGENGKKAGDGDWKQDEDEGKQSQDKKDGDGKQEEDEGKQSQDKKDGDGKQEEDEGKQSQDKKDGDGK</sequence>
<evidence type="ECO:0000256" key="1">
    <source>
        <dbReference type="SAM" id="MobiDB-lite"/>
    </source>
</evidence>
<evidence type="ECO:0008006" key="5">
    <source>
        <dbReference type="Google" id="ProtNLM"/>
    </source>
</evidence>
<dbReference type="PANTHER" id="PTHR15887">
    <property type="entry name" value="TRANSMEMBRANE PROTEIN 69"/>
    <property type="match status" value="1"/>
</dbReference>
<keyword evidence="4" id="KW-1185">Reference proteome</keyword>
<feature type="transmembrane region" description="Helical" evidence="2">
    <location>
        <begin position="225"/>
        <end position="241"/>
    </location>
</feature>
<dbReference type="PANTHER" id="PTHR15887:SF1">
    <property type="entry name" value="TRANSMEMBRANE PROTEIN 69"/>
    <property type="match status" value="1"/>
</dbReference>
<feature type="compositionally biased region" description="Low complexity" evidence="1">
    <location>
        <begin position="35"/>
        <end position="44"/>
    </location>
</feature>
<dbReference type="Pfam" id="PF11911">
    <property type="entry name" value="DUF3429"/>
    <property type="match status" value="1"/>
</dbReference>
<keyword evidence="2" id="KW-0472">Membrane</keyword>
<dbReference type="InterPro" id="IPR021836">
    <property type="entry name" value="DUF3429"/>
</dbReference>
<evidence type="ECO:0000313" key="3">
    <source>
        <dbReference type="EMBL" id="KAF4508137.1"/>
    </source>
</evidence>